<evidence type="ECO:0000313" key="2">
    <source>
        <dbReference type="Proteomes" id="UP000503278"/>
    </source>
</evidence>
<evidence type="ECO:0000313" key="1">
    <source>
        <dbReference type="EMBL" id="QJD96762.1"/>
    </source>
</evidence>
<accession>A0A7L5E068</accession>
<sequence length="238" mass="28041">MKSLSTNWFIEGRVDFEYKKYVLLDYLQEINRYFSSNQLYPNLSDLVLHYNNLLDFKKHKTLLQQNFSQRLSKADIDAVKLTYQKIVQDDYTMQEIEQIITYALRKMDPTLKNGRELYDFVESRLDIDTIGLVPLQPCSGYFTLRNGKETTNWVYEYQVTLFEGKDDNYRGINIKLIDTYEQSLVNTPESVKQNLIKQHKHLPNPAMYYVKSDMTFPLEQTLLPIAKRSLVKYISAAA</sequence>
<dbReference type="RefSeq" id="WP_169608353.1">
    <property type="nucleotide sequence ID" value="NZ_CP051682.1"/>
</dbReference>
<name>A0A7L5E068_9SPHI</name>
<organism evidence="1 2">
    <name type="scientific">Mucilaginibacter robiniae</name>
    <dbReference type="NCBI Taxonomy" id="2728022"/>
    <lineage>
        <taxon>Bacteria</taxon>
        <taxon>Pseudomonadati</taxon>
        <taxon>Bacteroidota</taxon>
        <taxon>Sphingobacteriia</taxon>
        <taxon>Sphingobacteriales</taxon>
        <taxon>Sphingobacteriaceae</taxon>
        <taxon>Mucilaginibacter</taxon>
    </lineage>
</organism>
<dbReference type="EMBL" id="CP051682">
    <property type="protein sequence ID" value="QJD96762.1"/>
    <property type="molecule type" value="Genomic_DNA"/>
</dbReference>
<keyword evidence="2" id="KW-1185">Reference proteome</keyword>
<dbReference type="KEGG" id="mrob:HH214_13225"/>
<reference evidence="1 2" key="1">
    <citation type="submission" date="2020-04" db="EMBL/GenBank/DDBJ databases">
        <title>Genome sequencing of novel species.</title>
        <authorList>
            <person name="Heo J."/>
            <person name="Kim S.-J."/>
            <person name="Kim J.-S."/>
            <person name="Hong S.-B."/>
            <person name="Kwon S.-W."/>
        </authorList>
    </citation>
    <scope>NUCLEOTIDE SEQUENCE [LARGE SCALE GENOMIC DNA]</scope>
    <source>
        <strain evidence="1 2">F39-2</strain>
    </source>
</reference>
<proteinExistence type="predicted"/>
<gene>
    <name evidence="1" type="ORF">HH214_13225</name>
</gene>
<protein>
    <submittedName>
        <fullName evidence="1">Uncharacterized protein</fullName>
    </submittedName>
</protein>
<dbReference type="Proteomes" id="UP000503278">
    <property type="component" value="Chromosome"/>
</dbReference>
<dbReference type="AlphaFoldDB" id="A0A7L5E068"/>